<name>A0A8H2XKZ0_9AGAM</name>
<proteinExistence type="predicted"/>
<accession>A0A8H2XKZ0</accession>
<feature type="domain" description="F-box" evidence="1">
    <location>
        <begin position="47"/>
        <end position="98"/>
    </location>
</feature>
<protein>
    <recommendedName>
        <fullName evidence="1">F-box domain-containing protein</fullName>
    </recommendedName>
</protein>
<dbReference type="AlphaFoldDB" id="A0A8H2XKZ0"/>
<dbReference type="InterPro" id="IPR036047">
    <property type="entry name" value="F-box-like_dom_sf"/>
</dbReference>
<dbReference type="Gene3D" id="1.20.1280.50">
    <property type="match status" value="1"/>
</dbReference>
<dbReference type="Pfam" id="PF12937">
    <property type="entry name" value="F-box-like"/>
    <property type="match status" value="1"/>
</dbReference>
<organism evidence="2 3">
    <name type="scientific">Rhizoctonia solani</name>
    <dbReference type="NCBI Taxonomy" id="456999"/>
    <lineage>
        <taxon>Eukaryota</taxon>
        <taxon>Fungi</taxon>
        <taxon>Dikarya</taxon>
        <taxon>Basidiomycota</taxon>
        <taxon>Agaricomycotina</taxon>
        <taxon>Agaricomycetes</taxon>
        <taxon>Cantharellales</taxon>
        <taxon>Ceratobasidiaceae</taxon>
        <taxon>Rhizoctonia</taxon>
    </lineage>
</organism>
<evidence type="ECO:0000313" key="3">
    <source>
        <dbReference type="Proteomes" id="UP000663843"/>
    </source>
</evidence>
<reference evidence="2" key="1">
    <citation type="submission" date="2021-01" db="EMBL/GenBank/DDBJ databases">
        <authorList>
            <person name="Kaushik A."/>
        </authorList>
    </citation>
    <scope>NUCLEOTIDE SEQUENCE</scope>
    <source>
        <strain evidence="2">AG2-2IIIB</strain>
    </source>
</reference>
<comment type="caution">
    <text evidence="2">The sequence shown here is derived from an EMBL/GenBank/DDBJ whole genome shotgun (WGS) entry which is preliminary data.</text>
</comment>
<dbReference type="Proteomes" id="UP000663843">
    <property type="component" value="Unassembled WGS sequence"/>
</dbReference>
<gene>
    <name evidence="2" type="ORF">RDB_LOCUS57331</name>
</gene>
<sequence>MHAVYPYTSNKNVLAAVSLAQKSEIHVQAIELTRKMAEQHNIKQRVNQLPPEILSQVFMNCGDEYWIPKYIDCQTIVTAVCRHWRKVALNTPTLWTEIVVFDSDKEPYNFAALCLARSGPMTPLDIKIELRSHFVPNSSRWEPSPRDLIQRVCSAYEFLSAHRATTSRWRSFHLDTNVFGVLAHTIKLIQTSPMPRLQSIQLLFENDPRIPERVRDPGPPEPLFLNHTSSQLRIAKFIGVPSPYLFGNTPRPQLTDLTCLELEFLGAQPDFGQLGSMLSANPRICVLDLSVSSDLDYDSTLRPSSKYAPKIYLSSLRKLCMSYSPSTWVKDILGMIDAPSLRTFKLFTSYVDRREDPAELLSCFVHQVAGSEPTPRFPLLKHFSYEPDWLGLDVLELFLIAYPKLTTFGLELGPWLDVPLRTAQLLPNLTYLKVSEANRLDSLRQAITVWKDAGVPLTRVKVDVGLHWDFLREAAEAELKAIRELVKLIVVDDSGKRH</sequence>
<dbReference type="EMBL" id="CAJMWT010001905">
    <property type="protein sequence ID" value="CAE6424861.1"/>
    <property type="molecule type" value="Genomic_DNA"/>
</dbReference>
<evidence type="ECO:0000259" key="1">
    <source>
        <dbReference type="Pfam" id="PF12937"/>
    </source>
</evidence>
<dbReference type="InterPro" id="IPR001810">
    <property type="entry name" value="F-box_dom"/>
</dbReference>
<dbReference type="SUPFAM" id="SSF81383">
    <property type="entry name" value="F-box domain"/>
    <property type="match status" value="1"/>
</dbReference>
<evidence type="ECO:0000313" key="2">
    <source>
        <dbReference type="EMBL" id="CAE6424861.1"/>
    </source>
</evidence>